<feature type="domain" description="DUF2510" evidence="2">
    <location>
        <begin position="47"/>
        <end position="77"/>
    </location>
</feature>
<reference evidence="3 4" key="1">
    <citation type="journal article" date="2012" name="J. Bacteriol.">
        <title>Genome sequence of Mycobacterium hassiacum DSM 44199, a rare source of heat-stable mycobacterial proteins.</title>
        <authorList>
            <person name="Tiago I."/>
            <person name="Maranha A."/>
            <person name="Mendes V."/>
            <person name="Alarico S."/>
            <person name="Moynihan P.J."/>
            <person name="Clarke A.J."/>
            <person name="Macedo-Ribeiro S."/>
            <person name="Pereira P.J."/>
            <person name="Empadinhas N."/>
        </authorList>
    </citation>
    <scope>NUCLEOTIDE SEQUENCE [LARGE SCALE GENOMIC DNA]</scope>
    <source>
        <strain evidence="4">DSM 44199 / CIP 105218 / JCM 12690 / 3849</strain>
    </source>
</reference>
<dbReference type="OrthoDB" id="3430849at2"/>
<feature type="transmembrane region" description="Helical" evidence="1">
    <location>
        <begin position="6"/>
        <end position="30"/>
    </location>
</feature>
<name>K5B8D2_MYCHD</name>
<dbReference type="eggNOG" id="ENOG5031X8V">
    <property type="taxonomic scope" value="Bacteria"/>
</dbReference>
<dbReference type="Pfam" id="PF10708">
    <property type="entry name" value="DUF2510"/>
    <property type="match status" value="1"/>
</dbReference>
<protein>
    <recommendedName>
        <fullName evidence="2">DUF2510 domain-containing protein</fullName>
    </recommendedName>
</protein>
<dbReference type="Proteomes" id="UP000006265">
    <property type="component" value="Unassembled WGS sequence"/>
</dbReference>
<evidence type="ECO:0000313" key="4">
    <source>
        <dbReference type="Proteomes" id="UP000006265"/>
    </source>
</evidence>
<dbReference type="PATRIC" id="fig|1122247.3.peg.2438"/>
<dbReference type="InterPro" id="IPR018929">
    <property type="entry name" value="DUF2510"/>
</dbReference>
<keyword evidence="1" id="KW-1133">Transmembrane helix</keyword>
<sequence length="79" mass="8535">MTMIDLVIAVSLCLALLFIGVVVGVIALVVHASRKPTPTAPPTGQPPGWYPDPHDASALRYFDGRGWTEHVQRREGPST</sequence>
<dbReference type="AlphaFoldDB" id="K5B8D2"/>
<dbReference type="STRING" id="1122247.GCA_000379865_04675"/>
<keyword evidence="1" id="KW-0472">Membrane</keyword>
<evidence type="ECO:0000313" key="3">
    <source>
        <dbReference type="EMBL" id="EKF23493.1"/>
    </source>
</evidence>
<evidence type="ECO:0000259" key="2">
    <source>
        <dbReference type="Pfam" id="PF10708"/>
    </source>
</evidence>
<gene>
    <name evidence="3" type="ORF">C731_2537</name>
</gene>
<organism evidence="3 4">
    <name type="scientific">Mycolicibacterium hassiacum (strain DSM 44199 / CIP 105218 / JCM 12690 / 3849)</name>
    <name type="common">Mycobacterium hassiacum</name>
    <dbReference type="NCBI Taxonomy" id="1122247"/>
    <lineage>
        <taxon>Bacteria</taxon>
        <taxon>Bacillati</taxon>
        <taxon>Actinomycetota</taxon>
        <taxon>Actinomycetes</taxon>
        <taxon>Mycobacteriales</taxon>
        <taxon>Mycobacteriaceae</taxon>
        <taxon>Mycolicibacterium</taxon>
    </lineage>
</organism>
<comment type="caution">
    <text evidence="3">The sequence shown here is derived from an EMBL/GenBank/DDBJ whole genome shotgun (WGS) entry which is preliminary data.</text>
</comment>
<dbReference type="EMBL" id="AMRA01000066">
    <property type="protein sequence ID" value="EKF23493.1"/>
    <property type="molecule type" value="Genomic_DNA"/>
</dbReference>
<accession>K5B8D2</accession>
<evidence type="ECO:0000256" key="1">
    <source>
        <dbReference type="SAM" id="Phobius"/>
    </source>
</evidence>
<proteinExistence type="predicted"/>
<keyword evidence="1" id="KW-0812">Transmembrane</keyword>
<keyword evidence="4" id="KW-1185">Reference proteome</keyword>